<keyword evidence="8" id="KW-1185">Reference proteome</keyword>
<sequence>MANPRPRQPKRSGQAASAGSSVTSRALAVLGAFDSDRPRLTLSEIARRSDLPVATTYRLVGELVDWGALQRKGNDYMVGHRLWQLGLLAPVNHNIAEIAAPYMQDVLFVTKNIVNLFVLDGDRVLLLERILGTRVGSPFRRVGDHLPLHASAAGKAILAFGDPTLMESATQKMDKLTEHTLTSPEQLRREVARVRETGYAVSNQEAGDRNFGVAVPIISMSGRCTAALGVVSQEAPNRIGEVEPVLRITARRISRRMGVAMDE</sequence>
<dbReference type="SMART" id="SM00346">
    <property type="entry name" value="HTH_ICLR"/>
    <property type="match status" value="1"/>
</dbReference>
<evidence type="ECO:0000313" key="8">
    <source>
        <dbReference type="Proteomes" id="UP000031488"/>
    </source>
</evidence>
<name>A0A0B9AE54_BRELN</name>
<dbReference type="GO" id="GO:0045892">
    <property type="term" value="P:negative regulation of DNA-templated transcription"/>
    <property type="evidence" value="ECO:0007669"/>
    <property type="project" value="TreeGrafter"/>
</dbReference>
<dbReference type="InterPro" id="IPR014757">
    <property type="entry name" value="Tscrpt_reg_IclR_C"/>
</dbReference>
<feature type="domain" description="IclR-ED" evidence="6">
    <location>
        <begin position="81"/>
        <end position="259"/>
    </location>
</feature>
<reference evidence="7 8" key="1">
    <citation type="submission" date="2014-11" db="EMBL/GenBank/DDBJ databases">
        <title>Draft Genome Sequence of Brevibacterium linens AE038-8.</title>
        <authorList>
            <person name="Maizel D."/>
            <person name="Utturkar S.M."/>
            <person name="Brown S.D."/>
            <person name="Ferrero M."/>
            <person name="Rosen B.P."/>
        </authorList>
    </citation>
    <scope>NUCLEOTIDE SEQUENCE [LARGE SCALE GENOMIC DNA]</scope>
    <source>
        <strain evidence="7 8">AE038-8</strain>
    </source>
</reference>
<dbReference type="Pfam" id="PF09339">
    <property type="entry name" value="HTH_IclR"/>
    <property type="match status" value="1"/>
</dbReference>
<dbReference type="InterPro" id="IPR005471">
    <property type="entry name" value="Tscrpt_reg_IclR_N"/>
</dbReference>
<keyword evidence="2" id="KW-0238">DNA-binding</keyword>
<dbReference type="OrthoDB" id="8479143at2"/>
<feature type="domain" description="HTH iclR-type" evidence="5">
    <location>
        <begin position="20"/>
        <end position="87"/>
    </location>
</feature>
<comment type="caution">
    <text evidence="7">The sequence shown here is derived from an EMBL/GenBank/DDBJ whole genome shotgun (WGS) entry which is preliminary data.</text>
</comment>
<organism evidence="7 8">
    <name type="scientific">Brevibacterium linens</name>
    <dbReference type="NCBI Taxonomy" id="1703"/>
    <lineage>
        <taxon>Bacteria</taxon>
        <taxon>Bacillati</taxon>
        <taxon>Actinomycetota</taxon>
        <taxon>Actinomycetes</taxon>
        <taxon>Micrococcales</taxon>
        <taxon>Brevibacteriaceae</taxon>
        <taxon>Brevibacterium</taxon>
    </lineage>
</organism>
<dbReference type="PANTHER" id="PTHR30136">
    <property type="entry name" value="HELIX-TURN-HELIX TRANSCRIPTIONAL REGULATOR, ICLR FAMILY"/>
    <property type="match status" value="1"/>
</dbReference>
<dbReference type="GO" id="GO:0003700">
    <property type="term" value="F:DNA-binding transcription factor activity"/>
    <property type="evidence" value="ECO:0007669"/>
    <property type="project" value="TreeGrafter"/>
</dbReference>
<keyword evidence="1" id="KW-0805">Transcription regulation</keyword>
<dbReference type="GO" id="GO:0003677">
    <property type="term" value="F:DNA binding"/>
    <property type="evidence" value="ECO:0007669"/>
    <property type="project" value="UniProtKB-KW"/>
</dbReference>
<dbReference type="PROSITE" id="PS51077">
    <property type="entry name" value="HTH_ICLR"/>
    <property type="match status" value="1"/>
</dbReference>
<dbReference type="InterPro" id="IPR036390">
    <property type="entry name" value="WH_DNA-bd_sf"/>
</dbReference>
<dbReference type="AlphaFoldDB" id="A0A0B9AE54"/>
<dbReference type="Pfam" id="PF01614">
    <property type="entry name" value="IclR_C"/>
    <property type="match status" value="1"/>
</dbReference>
<keyword evidence="3" id="KW-0804">Transcription</keyword>
<dbReference type="Gene3D" id="3.30.450.40">
    <property type="match status" value="1"/>
</dbReference>
<dbReference type="Proteomes" id="UP000031488">
    <property type="component" value="Unassembled WGS sequence"/>
</dbReference>
<feature type="region of interest" description="Disordered" evidence="4">
    <location>
        <begin position="1"/>
        <end position="20"/>
    </location>
</feature>
<dbReference type="Gene3D" id="1.10.10.10">
    <property type="entry name" value="Winged helix-like DNA-binding domain superfamily/Winged helix DNA-binding domain"/>
    <property type="match status" value="1"/>
</dbReference>
<protein>
    <submittedName>
        <fullName evidence="7">Transcriptional regulator, IclR family</fullName>
    </submittedName>
</protein>
<proteinExistence type="predicted"/>
<evidence type="ECO:0000256" key="1">
    <source>
        <dbReference type="ARBA" id="ARBA00023015"/>
    </source>
</evidence>
<evidence type="ECO:0000259" key="6">
    <source>
        <dbReference type="PROSITE" id="PS51078"/>
    </source>
</evidence>
<dbReference type="SUPFAM" id="SSF55781">
    <property type="entry name" value="GAF domain-like"/>
    <property type="match status" value="1"/>
</dbReference>
<dbReference type="SUPFAM" id="SSF46785">
    <property type="entry name" value="Winged helix' DNA-binding domain"/>
    <property type="match status" value="1"/>
</dbReference>
<dbReference type="PATRIC" id="fig|1703.6.peg.476"/>
<evidence type="ECO:0000256" key="2">
    <source>
        <dbReference type="ARBA" id="ARBA00023125"/>
    </source>
</evidence>
<dbReference type="EMBL" id="JTJZ01000013">
    <property type="protein sequence ID" value="KHS53839.1"/>
    <property type="molecule type" value="Genomic_DNA"/>
</dbReference>
<dbReference type="InterPro" id="IPR036388">
    <property type="entry name" value="WH-like_DNA-bd_sf"/>
</dbReference>
<evidence type="ECO:0000256" key="4">
    <source>
        <dbReference type="SAM" id="MobiDB-lite"/>
    </source>
</evidence>
<dbReference type="InterPro" id="IPR029016">
    <property type="entry name" value="GAF-like_dom_sf"/>
</dbReference>
<dbReference type="PROSITE" id="PS51078">
    <property type="entry name" value="ICLR_ED"/>
    <property type="match status" value="1"/>
</dbReference>
<evidence type="ECO:0000259" key="5">
    <source>
        <dbReference type="PROSITE" id="PS51077"/>
    </source>
</evidence>
<accession>A0A0B9AE54</accession>
<gene>
    <name evidence="7" type="ORF">AE0388_0594</name>
</gene>
<dbReference type="InterPro" id="IPR050707">
    <property type="entry name" value="HTH_MetabolicPath_Reg"/>
</dbReference>
<evidence type="ECO:0000256" key="3">
    <source>
        <dbReference type="ARBA" id="ARBA00023163"/>
    </source>
</evidence>
<dbReference type="RefSeq" id="WP_039206933.1">
    <property type="nucleotide sequence ID" value="NZ_JTJZ01000013.1"/>
</dbReference>
<dbReference type="PANTHER" id="PTHR30136:SF24">
    <property type="entry name" value="HTH-TYPE TRANSCRIPTIONAL REPRESSOR ALLR"/>
    <property type="match status" value="1"/>
</dbReference>
<evidence type="ECO:0000313" key="7">
    <source>
        <dbReference type="EMBL" id="KHS53839.1"/>
    </source>
</evidence>